<protein>
    <submittedName>
        <fullName evidence="1">Ring-1,2-phenylacetyl-CoA epoxidase subunit PaaB</fullName>
    </submittedName>
</protein>
<reference evidence="1 2" key="1">
    <citation type="submission" date="2019-03" db="EMBL/GenBank/DDBJ databases">
        <title>Sequencing the genomes of 1000 actinobacteria strains.</title>
        <authorList>
            <person name="Klenk H.-P."/>
        </authorList>
    </citation>
    <scope>NUCLEOTIDE SEQUENCE [LARGE SCALE GENOMIC DNA]</scope>
    <source>
        <strain evidence="1 2">DSM 18936</strain>
    </source>
</reference>
<keyword evidence="2" id="KW-1185">Reference proteome</keyword>
<dbReference type="OrthoDB" id="8593533at2"/>
<dbReference type="InterPro" id="IPR038693">
    <property type="entry name" value="PaaB_sf"/>
</dbReference>
<sequence>MTGSTSNWPLWEVFVRSRRGVSHVHAGTVHAPDAELAMQNARDLFTRRSEGVSIWVVKSSDVTASDPDDRESLFDPAADKTFRHPTDFELPDEVANM</sequence>
<dbReference type="InterPro" id="IPR009359">
    <property type="entry name" value="PaaB"/>
</dbReference>
<dbReference type="EMBL" id="SOAU01000001">
    <property type="protein sequence ID" value="TDT16072.1"/>
    <property type="molecule type" value="Genomic_DNA"/>
</dbReference>
<proteinExistence type="predicted"/>
<dbReference type="Gene3D" id="3.10.20.520">
    <property type="entry name" value="Phenylacetic acid degradation B"/>
    <property type="match status" value="1"/>
</dbReference>
<evidence type="ECO:0000313" key="1">
    <source>
        <dbReference type="EMBL" id="TDT16072.1"/>
    </source>
</evidence>
<organism evidence="1 2">
    <name type="scientific">Ilumatobacter fluminis</name>
    <dbReference type="NCBI Taxonomy" id="467091"/>
    <lineage>
        <taxon>Bacteria</taxon>
        <taxon>Bacillati</taxon>
        <taxon>Actinomycetota</taxon>
        <taxon>Acidimicrobiia</taxon>
        <taxon>Acidimicrobiales</taxon>
        <taxon>Ilumatobacteraceae</taxon>
        <taxon>Ilumatobacter</taxon>
    </lineage>
</organism>
<dbReference type="Pfam" id="PF06243">
    <property type="entry name" value="PaaB"/>
    <property type="match status" value="1"/>
</dbReference>
<comment type="caution">
    <text evidence="1">The sequence shown here is derived from an EMBL/GenBank/DDBJ whole genome shotgun (WGS) entry which is preliminary data.</text>
</comment>
<dbReference type="Proteomes" id="UP000294558">
    <property type="component" value="Unassembled WGS sequence"/>
</dbReference>
<dbReference type="PIRSF" id="PIRSF030200">
    <property type="entry name" value="PaaB"/>
    <property type="match status" value="1"/>
</dbReference>
<name>A0A4R7HXX9_9ACTN</name>
<evidence type="ECO:0000313" key="2">
    <source>
        <dbReference type="Proteomes" id="UP000294558"/>
    </source>
</evidence>
<dbReference type="RefSeq" id="WP_133868473.1">
    <property type="nucleotide sequence ID" value="NZ_JAVJPS010000040.1"/>
</dbReference>
<dbReference type="NCBIfam" id="TIGR02157">
    <property type="entry name" value="PA_CoA_Oxy2"/>
    <property type="match status" value="1"/>
</dbReference>
<dbReference type="AlphaFoldDB" id="A0A4R7HXX9"/>
<accession>A0A4R7HXX9</accession>
<gene>
    <name evidence="1" type="ORF">BDK89_1654</name>
</gene>